<dbReference type="Proteomes" id="UP000076871">
    <property type="component" value="Unassembled WGS sequence"/>
</dbReference>
<keyword evidence="4" id="KW-1185">Reference proteome</keyword>
<dbReference type="SUPFAM" id="SSF50685">
    <property type="entry name" value="Barwin-like endoglucanases"/>
    <property type="match status" value="1"/>
</dbReference>
<dbReference type="OrthoDB" id="623670at2759"/>
<dbReference type="PANTHER" id="PTHR31836:SF28">
    <property type="entry name" value="SRCR DOMAIN-CONTAINING PROTEIN-RELATED"/>
    <property type="match status" value="1"/>
</dbReference>
<dbReference type="GeneID" id="63821850"/>
<dbReference type="CDD" id="cd22191">
    <property type="entry name" value="DPBB_RlpA_EXP_N-like"/>
    <property type="match status" value="1"/>
</dbReference>
<dbReference type="RefSeq" id="XP_040761225.1">
    <property type="nucleotide sequence ID" value="XM_040904820.1"/>
</dbReference>
<dbReference type="Gene3D" id="2.40.40.10">
    <property type="entry name" value="RlpA-like domain"/>
    <property type="match status" value="1"/>
</dbReference>
<dbReference type="InterPro" id="IPR051477">
    <property type="entry name" value="Expansin_CellWall"/>
</dbReference>
<name>A0A165CV62_9APHY</name>
<dbReference type="STRING" id="1314785.A0A165CV62"/>
<reference evidence="3 4" key="1">
    <citation type="journal article" date="2016" name="Mol. Biol. Evol.">
        <title>Comparative Genomics of Early-Diverging Mushroom-Forming Fungi Provides Insights into the Origins of Lignocellulose Decay Capabilities.</title>
        <authorList>
            <person name="Nagy L.G."/>
            <person name="Riley R."/>
            <person name="Tritt A."/>
            <person name="Adam C."/>
            <person name="Daum C."/>
            <person name="Floudas D."/>
            <person name="Sun H."/>
            <person name="Yadav J.S."/>
            <person name="Pangilinan J."/>
            <person name="Larsson K.H."/>
            <person name="Matsuura K."/>
            <person name="Barry K."/>
            <person name="Labutti K."/>
            <person name="Kuo R."/>
            <person name="Ohm R.A."/>
            <person name="Bhattacharya S.S."/>
            <person name="Shirouzu T."/>
            <person name="Yoshinaga Y."/>
            <person name="Martin F.M."/>
            <person name="Grigoriev I.V."/>
            <person name="Hibbett D.S."/>
        </authorList>
    </citation>
    <scope>NUCLEOTIDE SEQUENCE [LARGE SCALE GENOMIC DNA]</scope>
    <source>
        <strain evidence="3 4">93-53</strain>
    </source>
</reference>
<evidence type="ECO:0000313" key="4">
    <source>
        <dbReference type="Proteomes" id="UP000076871"/>
    </source>
</evidence>
<proteinExistence type="predicted"/>
<dbReference type="InParanoid" id="A0A165CV62"/>
<dbReference type="PANTHER" id="PTHR31836">
    <property type="match status" value="1"/>
</dbReference>
<evidence type="ECO:0000256" key="2">
    <source>
        <dbReference type="SAM" id="MobiDB-lite"/>
    </source>
</evidence>
<evidence type="ECO:0008006" key="5">
    <source>
        <dbReference type="Google" id="ProtNLM"/>
    </source>
</evidence>
<dbReference type="EMBL" id="KV427643">
    <property type="protein sequence ID" value="KZT03485.1"/>
    <property type="molecule type" value="Genomic_DNA"/>
</dbReference>
<dbReference type="AlphaFoldDB" id="A0A165CV62"/>
<gene>
    <name evidence="3" type="ORF">LAESUDRAFT_659661</name>
</gene>
<feature type="compositionally biased region" description="Low complexity" evidence="2">
    <location>
        <begin position="112"/>
        <end position="144"/>
    </location>
</feature>
<sequence>MSYEQARGLNPSLDFDNARLSFFDAGQNACGSVDTDSDFIVALNIEQWDGGAHCYQTITINYNDKSTQATITDECPGCPYGGLDLSRGLFDFFADEAEGILYGTWNFGNGAPSPSNSRSPSPTPMPTSSSRSSSAYVYKPTSTYTPPPPPTPTYSPPLPSYTASASYSTYLAFSSFWPNSTFSSFTPNSTFSSFSSTSTPSSTTAGPTPSATPVNTISFDQGSLNQFNLAIVGLSGLVEAANWT</sequence>
<dbReference type="InterPro" id="IPR036908">
    <property type="entry name" value="RlpA-like_sf"/>
</dbReference>
<organism evidence="3 4">
    <name type="scientific">Laetiporus sulphureus 93-53</name>
    <dbReference type="NCBI Taxonomy" id="1314785"/>
    <lineage>
        <taxon>Eukaryota</taxon>
        <taxon>Fungi</taxon>
        <taxon>Dikarya</taxon>
        <taxon>Basidiomycota</taxon>
        <taxon>Agaricomycotina</taxon>
        <taxon>Agaricomycetes</taxon>
        <taxon>Polyporales</taxon>
        <taxon>Laetiporus</taxon>
    </lineage>
</organism>
<protein>
    <recommendedName>
        <fullName evidence="5">RlpA-like protein double-psi beta-barrel domain-containing protein</fullName>
    </recommendedName>
</protein>
<feature type="region of interest" description="Disordered" evidence="2">
    <location>
        <begin position="112"/>
        <end position="151"/>
    </location>
</feature>
<keyword evidence="1" id="KW-0732">Signal</keyword>
<evidence type="ECO:0000256" key="1">
    <source>
        <dbReference type="ARBA" id="ARBA00022729"/>
    </source>
</evidence>
<evidence type="ECO:0000313" key="3">
    <source>
        <dbReference type="EMBL" id="KZT03485.1"/>
    </source>
</evidence>
<accession>A0A165CV62</accession>